<gene>
    <name evidence="3" type="ORF">Fcan01_12953</name>
</gene>
<keyword evidence="2" id="KW-0812">Transmembrane</keyword>
<feature type="transmembrane region" description="Helical" evidence="2">
    <location>
        <begin position="87"/>
        <end position="107"/>
    </location>
</feature>
<evidence type="ECO:0000313" key="3">
    <source>
        <dbReference type="EMBL" id="OXA51572.1"/>
    </source>
</evidence>
<organism evidence="3 4">
    <name type="scientific">Folsomia candida</name>
    <name type="common">Springtail</name>
    <dbReference type="NCBI Taxonomy" id="158441"/>
    <lineage>
        <taxon>Eukaryota</taxon>
        <taxon>Metazoa</taxon>
        <taxon>Ecdysozoa</taxon>
        <taxon>Arthropoda</taxon>
        <taxon>Hexapoda</taxon>
        <taxon>Collembola</taxon>
        <taxon>Entomobryomorpha</taxon>
        <taxon>Isotomoidea</taxon>
        <taxon>Isotomidae</taxon>
        <taxon>Proisotominae</taxon>
        <taxon>Folsomia</taxon>
    </lineage>
</organism>
<evidence type="ECO:0000313" key="4">
    <source>
        <dbReference type="Proteomes" id="UP000198287"/>
    </source>
</evidence>
<feature type="transmembrane region" description="Helical" evidence="2">
    <location>
        <begin position="179"/>
        <end position="201"/>
    </location>
</feature>
<keyword evidence="2" id="KW-0472">Membrane</keyword>
<reference evidence="3 4" key="1">
    <citation type="submission" date="2015-12" db="EMBL/GenBank/DDBJ databases">
        <title>The genome of Folsomia candida.</title>
        <authorList>
            <person name="Faddeeva A."/>
            <person name="Derks M.F."/>
            <person name="Anvar Y."/>
            <person name="Smit S."/>
            <person name="Van Straalen N."/>
            <person name="Roelofs D."/>
        </authorList>
    </citation>
    <scope>NUCLEOTIDE SEQUENCE [LARGE SCALE GENOMIC DNA]</scope>
    <source>
        <strain evidence="3 4">VU population</strain>
        <tissue evidence="3">Whole body</tissue>
    </source>
</reference>
<evidence type="ECO:0000256" key="1">
    <source>
        <dbReference type="SAM" id="MobiDB-lite"/>
    </source>
</evidence>
<name>A0A226E1H3_FOLCA</name>
<feature type="transmembrane region" description="Helical" evidence="2">
    <location>
        <begin position="119"/>
        <end position="136"/>
    </location>
</feature>
<dbReference type="AlphaFoldDB" id="A0A226E1H3"/>
<dbReference type="EMBL" id="LNIX01000007">
    <property type="protein sequence ID" value="OXA51572.1"/>
    <property type="molecule type" value="Genomic_DNA"/>
</dbReference>
<sequence length="272" mass="30645">MLEMETPEKVVAFATPRPHNDTKRFRLRAVSHEAEIYHRYFNSSFARKLSWVQIMLGAVVSMVQVTMSTTLQVKHGTTSSAFENISLVTWFSFFIHGSASLTTLWASKRSSYAKLHTGMALNIIGICTLCGILYLLRNIQHPTLVHVDLKELVHTVSTEFPRHINELENLTHSHPSAHIIGSNVLSSLVMLQIFVSIFMTFMTGRAICCGRSHLEGKFLEMEAVNKDKENTDAIVNFRMSRRDSSVSSSPNHSPPPYVPSPQFCGLHETKEL</sequence>
<comment type="caution">
    <text evidence="3">The sequence shown here is derived from an EMBL/GenBank/DDBJ whole genome shotgun (WGS) entry which is preliminary data.</text>
</comment>
<accession>A0A226E1H3</accession>
<proteinExistence type="predicted"/>
<keyword evidence="2" id="KW-1133">Transmembrane helix</keyword>
<evidence type="ECO:0000256" key="2">
    <source>
        <dbReference type="SAM" id="Phobius"/>
    </source>
</evidence>
<dbReference type="Proteomes" id="UP000198287">
    <property type="component" value="Unassembled WGS sequence"/>
</dbReference>
<protein>
    <submittedName>
        <fullName evidence="3">Uncharacterized protein</fullName>
    </submittedName>
</protein>
<keyword evidence="4" id="KW-1185">Reference proteome</keyword>
<feature type="transmembrane region" description="Helical" evidence="2">
    <location>
        <begin position="49"/>
        <end position="67"/>
    </location>
</feature>
<feature type="region of interest" description="Disordered" evidence="1">
    <location>
        <begin position="243"/>
        <end position="272"/>
    </location>
</feature>